<dbReference type="AlphaFoldDB" id="A0ABC8R1T1"/>
<sequence>MARRADLDKIGKEGFDMMDEYARTGRPPYRHHVDRRSQVPNKIKEEVVLDCNEAAKLFGGVVIGDDRKEAFDMLDEYDRRNGRPPYLHHVDRRSQVPQMKGVVVLDCYEAAKLYGGVVVRDGRKKAPFKWAF</sequence>
<proteinExistence type="predicted"/>
<dbReference type="EMBL" id="CAUOFW020000925">
    <property type="protein sequence ID" value="CAK9138949.1"/>
    <property type="molecule type" value="Genomic_DNA"/>
</dbReference>
<evidence type="ECO:0000313" key="1">
    <source>
        <dbReference type="EMBL" id="CAK9138948.1"/>
    </source>
</evidence>
<keyword evidence="3" id="KW-1185">Reference proteome</keyword>
<name>A0ABC8R1T1_9AQUA</name>
<dbReference type="Proteomes" id="UP001642360">
    <property type="component" value="Unassembled WGS sequence"/>
</dbReference>
<dbReference type="PANTHER" id="PTHR33484">
    <property type="entry name" value="BNAC07G33360D PROTEIN"/>
    <property type="match status" value="1"/>
</dbReference>
<gene>
    <name evidence="1" type="ORF">ILEXP_LOCUS6302</name>
    <name evidence="2" type="ORF">ILEXP_LOCUS6303</name>
</gene>
<evidence type="ECO:0000313" key="2">
    <source>
        <dbReference type="EMBL" id="CAK9138949.1"/>
    </source>
</evidence>
<accession>A0ABC8R1T1</accession>
<protein>
    <submittedName>
        <fullName evidence="2">Uncharacterized protein</fullName>
    </submittedName>
</protein>
<evidence type="ECO:0000313" key="3">
    <source>
        <dbReference type="Proteomes" id="UP001642360"/>
    </source>
</evidence>
<reference evidence="2 3" key="1">
    <citation type="submission" date="2024-02" db="EMBL/GenBank/DDBJ databases">
        <authorList>
            <person name="Vignale AGUSTIN F."/>
            <person name="Sosa J E."/>
            <person name="Modenutti C."/>
        </authorList>
    </citation>
    <scope>NUCLEOTIDE SEQUENCE [LARGE SCALE GENOMIC DNA]</scope>
</reference>
<dbReference type="PANTHER" id="PTHR33484:SF12">
    <property type="entry name" value="AP2_ERF DOMAIN-CONTAINING PROTEIN"/>
    <property type="match status" value="1"/>
</dbReference>
<comment type="caution">
    <text evidence="2">The sequence shown here is derived from an EMBL/GenBank/DDBJ whole genome shotgun (WGS) entry which is preliminary data.</text>
</comment>
<organism evidence="2 3">
    <name type="scientific">Ilex paraguariensis</name>
    <name type="common">yerba mate</name>
    <dbReference type="NCBI Taxonomy" id="185542"/>
    <lineage>
        <taxon>Eukaryota</taxon>
        <taxon>Viridiplantae</taxon>
        <taxon>Streptophyta</taxon>
        <taxon>Embryophyta</taxon>
        <taxon>Tracheophyta</taxon>
        <taxon>Spermatophyta</taxon>
        <taxon>Magnoliopsida</taxon>
        <taxon>eudicotyledons</taxon>
        <taxon>Gunneridae</taxon>
        <taxon>Pentapetalae</taxon>
        <taxon>asterids</taxon>
        <taxon>campanulids</taxon>
        <taxon>Aquifoliales</taxon>
        <taxon>Aquifoliaceae</taxon>
        <taxon>Ilex</taxon>
    </lineage>
</organism>
<dbReference type="EMBL" id="CAUOFW020000925">
    <property type="protein sequence ID" value="CAK9138948.1"/>
    <property type="molecule type" value="Genomic_DNA"/>
</dbReference>